<evidence type="ECO:0000313" key="2">
    <source>
        <dbReference type="EMBL" id="KAH3811479.1"/>
    </source>
</evidence>
<name>A0A9D4G6K3_DREPO</name>
<reference evidence="2" key="2">
    <citation type="submission" date="2020-11" db="EMBL/GenBank/DDBJ databases">
        <authorList>
            <person name="McCartney M.A."/>
            <person name="Auch B."/>
            <person name="Kono T."/>
            <person name="Mallez S."/>
            <person name="Becker A."/>
            <person name="Gohl D.M."/>
            <person name="Silverstein K.A.T."/>
            <person name="Koren S."/>
            <person name="Bechman K.B."/>
            <person name="Herman A."/>
            <person name="Abrahante J.E."/>
            <person name="Garbe J."/>
        </authorList>
    </citation>
    <scope>NUCLEOTIDE SEQUENCE</scope>
    <source>
        <strain evidence="2">Duluth1</strain>
        <tissue evidence="2">Whole animal</tissue>
    </source>
</reference>
<reference evidence="2" key="1">
    <citation type="journal article" date="2019" name="bioRxiv">
        <title>The Genome of the Zebra Mussel, Dreissena polymorpha: A Resource for Invasive Species Research.</title>
        <authorList>
            <person name="McCartney M.A."/>
            <person name="Auch B."/>
            <person name="Kono T."/>
            <person name="Mallez S."/>
            <person name="Zhang Y."/>
            <person name="Obille A."/>
            <person name="Becker A."/>
            <person name="Abrahante J.E."/>
            <person name="Garbe J."/>
            <person name="Badalamenti J.P."/>
            <person name="Herman A."/>
            <person name="Mangelson H."/>
            <person name="Liachko I."/>
            <person name="Sullivan S."/>
            <person name="Sone E.D."/>
            <person name="Koren S."/>
            <person name="Silverstein K.A.T."/>
            <person name="Beckman K.B."/>
            <person name="Gohl D.M."/>
        </authorList>
    </citation>
    <scope>NUCLEOTIDE SEQUENCE</scope>
    <source>
        <strain evidence="2">Duluth1</strain>
        <tissue evidence="2">Whole animal</tissue>
    </source>
</reference>
<dbReference type="AlphaFoldDB" id="A0A9D4G6K3"/>
<dbReference type="EMBL" id="JAIWYP010000006">
    <property type="protein sequence ID" value="KAH3811479.1"/>
    <property type="molecule type" value="Genomic_DNA"/>
</dbReference>
<organism evidence="2 3">
    <name type="scientific">Dreissena polymorpha</name>
    <name type="common">Zebra mussel</name>
    <name type="synonym">Mytilus polymorpha</name>
    <dbReference type="NCBI Taxonomy" id="45954"/>
    <lineage>
        <taxon>Eukaryota</taxon>
        <taxon>Metazoa</taxon>
        <taxon>Spiralia</taxon>
        <taxon>Lophotrochozoa</taxon>
        <taxon>Mollusca</taxon>
        <taxon>Bivalvia</taxon>
        <taxon>Autobranchia</taxon>
        <taxon>Heteroconchia</taxon>
        <taxon>Euheterodonta</taxon>
        <taxon>Imparidentia</taxon>
        <taxon>Neoheterodontei</taxon>
        <taxon>Myida</taxon>
        <taxon>Dreissenoidea</taxon>
        <taxon>Dreissenidae</taxon>
        <taxon>Dreissena</taxon>
    </lineage>
</organism>
<accession>A0A9D4G6K3</accession>
<evidence type="ECO:0000313" key="3">
    <source>
        <dbReference type="Proteomes" id="UP000828390"/>
    </source>
</evidence>
<keyword evidence="3" id="KW-1185">Reference proteome</keyword>
<protein>
    <submittedName>
        <fullName evidence="2">Uncharacterized protein</fullName>
    </submittedName>
</protein>
<comment type="caution">
    <text evidence="2">The sequence shown here is derived from an EMBL/GenBank/DDBJ whole genome shotgun (WGS) entry which is preliminary data.</text>
</comment>
<proteinExistence type="predicted"/>
<gene>
    <name evidence="2" type="ORF">DPMN_139889</name>
</gene>
<feature type="coiled-coil region" evidence="1">
    <location>
        <begin position="84"/>
        <end position="111"/>
    </location>
</feature>
<sequence>MATSSSEIQDDQVEWLSTLRDIEDEICTIEQRIDANVKSNDECKKAYISSVETCREDVIARLDQLVEKAKHKGISIHKSNDASLKQLEQTCKETKDRIEEQKSIIRDLSQKKQPRQLYVILRKELQGMRTIVKQSFYQNIVVQFAFEVNSKVHTFLQSEIQEIGILQELCMGSDEAVEDTHSLSVGDSLLV</sequence>
<dbReference type="Proteomes" id="UP000828390">
    <property type="component" value="Unassembled WGS sequence"/>
</dbReference>
<keyword evidence="1" id="KW-0175">Coiled coil</keyword>
<evidence type="ECO:0000256" key="1">
    <source>
        <dbReference type="SAM" id="Coils"/>
    </source>
</evidence>